<dbReference type="SUPFAM" id="SSF48403">
    <property type="entry name" value="Ankyrin repeat"/>
    <property type="match status" value="1"/>
</dbReference>
<sequence>MATSVAPTTIVHEVLRKDNYANWKVCIQNYLLSQDLWDIVEDTNEPPKPEDNEEGYRSWRKKNAAALHAIQISCSLDIVSQIREINSAKLAWDALANLIQAQAMGGNPPSGVHPGAENSSFQQFVPLHKAINKGDWNSVKAFLEGHPNAKNARISANGMTGLHVATIAGHVKIAEELMRIMTVQDLEIQDVFGVTVLCVAAYNGMTKIAQSMVKKNHNLVGIANGDGYIPVVAACARGHKDMTHYLYSVTPLELLFLENGAHGIDLLNYTIICKMFDIALDLVQRCPRLATATRRPSHSAVVTLSHMSSVFFSSSRLSFWQKWIYFCMQVQLPTTSSVHVYIRQNSLRVTEKEASIRSRVVSLLRGLVSNFFEFFGIKQVYDMKLNHVLAHELVRCICREMSSLDGREIIDRGVYAAIFESVRNGITELVVEIVRAHPDLIWSRAKNSRDIFQSAVEFRQEKIFSLIYGLDARKVPLITSVDSLHNNILHMAGLLAPSSQLARISGAALQMQRELLWFKEVETIVSPMSKEMTNQDGETPYQVFTRNHKDLLIEGEKWMKDTATSSTVVGALIITIMFAAAFTVPGGNNQDTGFPIFLHNKFFRVFIISDAIALFASSTSVLMFLGILTSRYAEEDFFISLPRKLIIGLSTLFLSIAAMVVAFCASLFIMFDNQLQIVVPITLLACVPVTLFILLQFPLLVEIFISTYGSGIFDRKMKRWY</sequence>
<name>A0A7J7CI21_TRIWF</name>
<dbReference type="Pfam" id="PF13962">
    <property type="entry name" value="PGG"/>
    <property type="match status" value="1"/>
</dbReference>
<feature type="transmembrane region" description="Helical" evidence="1">
    <location>
        <begin position="645"/>
        <end position="671"/>
    </location>
</feature>
<evidence type="ECO:0000259" key="2">
    <source>
        <dbReference type="Pfam" id="PF13962"/>
    </source>
</evidence>
<dbReference type="InterPro" id="IPR026961">
    <property type="entry name" value="PGG_dom"/>
</dbReference>
<accession>A0A7J7CI21</accession>
<dbReference type="GO" id="GO:0016020">
    <property type="term" value="C:membrane"/>
    <property type="evidence" value="ECO:0007669"/>
    <property type="project" value="TreeGrafter"/>
</dbReference>
<feature type="transmembrane region" description="Helical" evidence="1">
    <location>
        <begin position="563"/>
        <end position="582"/>
    </location>
</feature>
<dbReference type="AlphaFoldDB" id="A0A7J7CI21"/>
<dbReference type="EMBL" id="JAAARO010000016">
    <property type="protein sequence ID" value="KAF5733702.1"/>
    <property type="molecule type" value="Genomic_DNA"/>
</dbReference>
<keyword evidence="1" id="KW-0472">Membrane</keyword>
<feature type="transmembrane region" description="Helical" evidence="1">
    <location>
        <begin position="677"/>
        <end position="709"/>
    </location>
</feature>
<dbReference type="InterPro" id="IPR036770">
    <property type="entry name" value="Ankyrin_rpt-contain_sf"/>
</dbReference>
<dbReference type="Proteomes" id="UP000593562">
    <property type="component" value="Unassembled WGS sequence"/>
</dbReference>
<gene>
    <name evidence="3" type="ORF">HS088_TW16G00142</name>
</gene>
<feature type="domain" description="PGG" evidence="2">
    <location>
        <begin position="556"/>
        <end position="669"/>
    </location>
</feature>
<evidence type="ECO:0000313" key="4">
    <source>
        <dbReference type="Proteomes" id="UP000593562"/>
    </source>
</evidence>
<dbReference type="Pfam" id="PF14223">
    <property type="entry name" value="Retrotran_gag_2"/>
    <property type="match status" value="1"/>
</dbReference>
<protein>
    <recommendedName>
        <fullName evidence="2">PGG domain-containing protein</fullName>
    </recommendedName>
</protein>
<proteinExistence type="predicted"/>
<evidence type="ECO:0000313" key="3">
    <source>
        <dbReference type="EMBL" id="KAF5733702.1"/>
    </source>
</evidence>
<keyword evidence="1" id="KW-0812">Transmembrane</keyword>
<dbReference type="PANTHER" id="PTHR24177">
    <property type="entry name" value="CASKIN"/>
    <property type="match status" value="1"/>
</dbReference>
<dbReference type="SMART" id="SM00248">
    <property type="entry name" value="ANK"/>
    <property type="match status" value="4"/>
</dbReference>
<keyword evidence="4" id="KW-1185">Reference proteome</keyword>
<dbReference type="InterPro" id="IPR002110">
    <property type="entry name" value="Ankyrin_rpt"/>
</dbReference>
<organism evidence="3 4">
    <name type="scientific">Tripterygium wilfordii</name>
    <name type="common">Thunder God vine</name>
    <dbReference type="NCBI Taxonomy" id="458696"/>
    <lineage>
        <taxon>Eukaryota</taxon>
        <taxon>Viridiplantae</taxon>
        <taxon>Streptophyta</taxon>
        <taxon>Embryophyta</taxon>
        <taxon>Tracheophyta</taxon>
        <taxon>Spermatophyta</taxon>
        <taxon>Magnoliopsida</taxon>
        <taxon>eudicotyledons</taxon>
        <taxon>Gunneridae</taxon>
        <taxon>Pentapetalae</taxon>
        <taxon>rosids</taxon>
        <taxon>fabids</taxon>
        <taxon>Celastrales</taxon>
        <taxon>Celastraceae</taxon>
        <taxon>Tripterygium</taxon>
    </lineage>
</organism>
<dbReference type="OrthoDB" id="1880601at2759"/>
<keyword evidence="1" id="KW-1133">Transmembrane helix</keyword>
<reference evidence="3 4" key="1">
    <citation type="journal article" date="2020" name="Nat. Commun.">
        <title>Genome of Tripterygium wilfordii and identification of cytochrome P450 involved in triptolide biosynthesis.</title>
        <authorList>
            <person name="Tu L."/>
            <person name="Su P."/>
            <person name="Zhang Z."/>
            <person name="Gao L."/>
            <person name="Wang J."/>
            <person name="Hu T."/>
            <person name="Zhou J."/>
            <person name="Zhang Y."/>
            <person name="Zhao Y."/>
            <person name="Liu Y."/>
            <person name="Song Y."/>
            <person name="Tong Y."/>
            <person name="Lu Y."/>
            <person name="Yang J."/>
            <person name="Xu C."/>
            <person name="Jia M."/>
            <person name="Peters R.J."/>
            <person name="Huang L."/>
            <person name="Gao W."/>
        </authorList>
    </citation>
    <scope>NUCLEOTIDE SEQUENCE [LARGE SCALE GENOMIC DNA]</scope>
    <source>
        <strain evidence="4">cv. XIE 37</strain>
        <tissue evidence="3">Leaf</tissue>
    </source>
</reference>
<dbReference type="PANTHER" id="PTHR24177:SF329">
    <property type="entry name" value="ANKYRIN REPEAT PROTEIN"/>
    <property type="match status" value="1"/>
</dbReference>
<dbReference type="FunCoup" id="A0A7J7CI21">
    <property type="interactions" value="175"/>
</dbReference>
<dbReference type="InParanoid" id="A0A7J7CI21"/>
<feature type="transmembrane region" description="Helical" evidence="1">
    <location>
        <begin position="602"/>
        <end position="625"/>
    </location>
</feature>
<dbReference type="Gene3D" id="1.25.40.20">
    <property type="entry name" value="Ankyrin repeat-containing domain"/>
    <property type="match status" value="1"/>
</dbReference>
<comment type="caution">
    <text evidence="3">The sequence shown here is derived from an EMBL/GenBank/DDBJ whole genome shotgun (WGS) entry which is preliminary data.</text>
</comment>
<evidence type="ECO:0000256" key="1">
    <source>
        <dbReference type="SAM" id="Phobius"/>
    </source>
</evidence>